<feature type="non-terminal residue" evidence="1">
    <location>
        <position position="1"/>
    </location>
</feature>
<protein>
    <submittedName>
        <fullName evidence="1">13773_t:CDS:1</fullName>
    </submittedName>
</protein>
<evidence type="ECO:0000313" key="1">
    <source>
        <dbReference type="EMBL" id="CAG8609743.1"/>
    </source>
</evidence>
<gene>
    <name evidence="1" type="ORF">DHETER_LOCUS7585</name>
</gene>
<proteinExistence type="predicted"/>
<name>A0ACA9MRS0_9GLOM</name>
<organism evidence="1 2">
    <name type="scientific">Dentiscutata heterogama</name>
    <dbReference type="NCBI Taxonomy" id="1316150"/>
    <lineage>
        <taxon>Eukaryota</taxon>
        <taxon>Fungi</taxon>
        <taxon>Fungi incertae sedis</taxon>
        <taxon>Mucoromycota</taxon>
        <taxon>Glomeromycotina</taxon>
        <taxon>Glomeromycetes</taxon>
        <taxon>Diversisporales</taxon>
        <taxon>Gigasporaceae</taxon>
        <taxon>Dentiscutata</taxon>
    </lineage>
</organism>
<keyword evidence="2" id="KW-1185">Reference proteome</keyword>
<reference evidence="1" key="1">
    <citation type="submission" date="2021-06" db="EMBL/GenBank/DDBJ databases">
        <authorList>
            <person name="Kallberg Y."/>
            <person name="Tangrot J."/>
            <person name="Rosling A."/>
        </authorList>
    </citation>
    <scope>NUCLEOTIDE SEQUENCE</scope>
    <source>
        <strain evidence="1">IL203A</strain>
    </source>
</reference>
<evidence type="ECO:0000313" key="2">
    <source>
        <dbReference type="Proteomes" id="UP000789702"/>
    </source>
</evidence>
<sequence length="524" mass="59564">QACKSAETEIPDFDFDATKQSVVDAWESELSRIVVDGGSKDLQKIFYSSLYRTMIMPSDRTGENPKWSSFDYYGKPIPNYDDFYTLVCTLAANLLLELGKKALFHIVSGLWDTFRTTNPLFTLFQPERAIDIVRSLIDIYEHVGYMPDGRSGMDNGITQGGSNADMLVTELYLKKLGMYTIDWKLAYEALLKDAEVDPWEQGLYEGRLFLKSYKEIGYIPSPVHRRTAYAINPCSRTLEYSANDYSIALMAKAMKKYDDYVKYKKRASNWENLWCPNKTYQGVKGFILPRFLDGTFDTKWQVLSKNGGETPFYEGTSWEYSLDVPHDVKRLISLSGGPDAFEKRLDKTFSYGYLSSYYNIGNEPSFFHTCLYHFIGKQYKSVDVVRDILKKHFGSGRDGIPGNDDSGAMGSWFVFHVMGIFPLAGQDVYLINSPLFNQTTIILSVSPIITFSIIANNLSNDNVYVQSAKINDKEWYKTWFRHSDIADGAVLELEMGNKVSKTWGIVDADGNPVPYPPSLSDDIE</sequence>
<accession>A0ACA9MRS0</accession>
<dbReference type="Proteomes" id="UP000789702">
    <property type="component" value="Unassembled WGS sequence"/>
</dbReference>
<dbReference type="EMBL" id="CAJVPU010010881">
    <property type="protein sequence ID" value="CAG8609743.1"/>
    <property type="molecule type" value="Genomic_DNA"/>
</dbReference>
<comment type="caution">
    <text evidence="1">The sequence shown here is derived from an EMBL/GenBank/DDBJ whole genome shotgun (WGS) entry which is preliminary data.</text>
</comment>